<feature type="signal peptide" evidence="2">
    <location>
        <begin position="1"/>
        <end position="20"/>
    </location>
</feature>
<dbReference type="Gene3D" id="2.140.10.30">
    <property type="entry name" value="Dipeptidylpeptidase IV, N-terminal domain"/>
    <property type="match status" value="1"/>
</dbReference>
<dbReference type="GO" id="GO:0006508">
    <property type="term" value="P:proteolysis"/>
    <property type="evidence" value="ECO:0007669"/>
    <property type="project" value="InterPro"/>
</dbReference>
<evidence type="ECO:0000256" key="2">
    <source>
        <dbReference type="SAM" id="SignalP"/>
    </source>
</evidence>
<feature type="domain" description="Dipeptidylpeptidase IV N-terminal" evidence="4">
    <location>
        <begin position="101"/>
        <end position="444"/>
    </location>
</feature>
<dbReference type="RefSeq" id="WP_095607039.1">
    <property type="nucleotide sequence ID" value="NZ_NSKE01000008.1"/>
</dbReference>
<comment type="caution">
    <text evidence="5">The sequence shown here is derived from an EMBL/GenBank/DDBJ whole genome shotgun (WGS) entry which is preliminary data.</text>
</comment>
<dbReference type="Pfam" id="PF00326">
    <property type="entry name" value="Peptidase_S9"/>
    <property type="match status" value="1"/>
</dbReference>
<dbReference type="PANTHER" id="PTHR11731">
    <property type="entry name" value="PROTEASE FAMILY S9B,C DIPEPTIDYL-PEPTIDASE IV-RELATED"/>
    <property type="match status" value="1"/>
</dbReference>
<dbReference type="GO" id="GO:0008239">
    <property type="term" value="F:dipeptidyl-peptidase activity"/>
    <property type="evidence" value="ECO:0007669"/>
    <property type="project" value="TreeGrafter"/>
</dbReference>
<proteinExistence type="predicted"/>
<dbReference type="GO" id="GO:0008236">
    <property type="term" value="F:serine-type peptidase activity"/>
    <property type="evidence" value="ECO:0007669"/>
    <property type="project" value="InterPro"/>
</dbReference>
<dbReference type="SUPFAM" id="SSF82171">
    <property type="entry name" value="DPP6 N-terminal domain-like"/>
    <property type="match status" value="1"/>
</dbReference>
<dbReference type="InterPro" id="IPR029058">
    <property type="entry name" value="AB_hydrolase_fold"/>
</dbReference>
<keyword evidence="1" id="KW-0325">Glycoprotein</keyword>
<dbReference type="PANTHER" id="PTHR11731:SF193">
    <property type="entry name" value="DIPEPTIDYL PEPTIDASE 9"/>
    <property type="match status" value="1"/>
</dbReference>
<keyword evidence="2" id="KW-0732">Signal</keyword>
<evidence type="ECO:0000313" key="6">
    <source>
        <dbReference type="Proteomes" id="UP000218831"/>
    </source>
</evidence>
<evidence type="ECO:0000313" key="5">
    <source>
        <dbReference type="EMBL" id="PAU93427.1"/>
    </source>
</evidence>
<feature type="domain" description="Peptidase S9 prolyl oligopeptidase catalytic" evidence="3">
    <location>
        <begin position="534"/>
        <end position="729"/>
    </location>
</feature>
<dbReference type="InterPro" id="IPR050278">
    <property type="entry name" value="Serine_Prot_S9B/DPPIV"/>
</dbReference>
<dbReference type="Gene3D" id="3.40.50.1820">
    <property type="entry name" value="alpha/beta hydrolase"/>
    <property type="match status" value="1"/>
</dbReference>
<dbReference type="InterPro" id="IPR001375">
    <property type="entry name" value="Peptidase_S9_cat"/>
</dbReference>
<dbReference type="EMBL" id="NSKE01000008">
    <property type="protein sequence ID" value="PAU93427.1"/>
    <property type="molecule type" value="Genomic_DNA"/>
</dbReference>
<dbReference type="Pfam" id="PF00930">
    <property type="entry name" value="DPPIV_N"/>
    <property type="match status" value="1"/>
</dbReference>
<evidence type="ECO:0000259" key="4">
    <source>
        <dbReference type="Pfam" id="PF00930"/>
    </source>
</evidence>
<dbReference type="Proteomes" id="UP000218831">
    <property type="component" value="Unassembled WGS sequence"/>
</dbReference>
<evidence type="ECO:0000259" key="3">
    <source>
        <dbReference type="Pfam" id="PF00326"/>
    </source>
</evidence>
<dbReference type="SUPFAM" id="SSF53474">
    <property type="entry name" value="alpha/beta-Hydrolases"/>
    <property type="match status" value="1"/>
</dbReference>
<evidence type="ECO:0000256" key="1">
    <source>
        <dbReference type="ARBA" id="ARBA00023180"/>
    </source>
</evidence>
<keyword evidence="6" id="KW-1185">Reference proteome</keyword>
<name>A0A2A2G9A1_9BACT</name>
<gene>
    <name evidence="5" type="ORF">CK503_11885</name>
</gene>
<dbReference type="OrthoDB" id="9812921at2"/>
<reference evidence="5 6" key="1">
    <citation type="submission" date="2017-08" db="EMBL/GenBank/DDBJ databases">
        <title>Aliifodinibius alkalisoli sp. nov., isolated from saline alkaline soil.</title>
        <authorList>
            <person name="Liu D."/>
            <person name="Zhang G."/>
        </authorList>
    </citation>
    <scope>NUCLEOTIDE SEQUENCE [LARGE SCALE GENOMIC DNA]</scope>
    <source>
        <strain evidence="5 6">WN023</strain>
    </source>
</reference>
<sequence>MKKLFLFIFVIGWLIQPALAQEKKAITFEHVVDQTFSPEEIRNVNWMQDGQFYTALEQTQNDIELRKYNILEGDYEVLVSATDLQVEDRDKPIPIQGYQFSSDERKILIKSDVERIWRRSTRENYFVYDLETGKTQKLTRSDQKQQYAQLSPSGDKAAFVQENDLYLVDLETGEEKAITEDGKFNHIINGATDWVYEEEFGIAKAWYWAPNGNKIAFYRFDESHVKEFFMTDWGELYPGLTRFKYPKAGEENAIVKIGVYDLESEETTWMDVGSENDQYIPRINWTKDSEVLAIRRMNRLQNKQDLMLADVNTGDTEIIKTETSDAWVDVNDDLKFLENQEQFIYVSEESGYNHIYLYDISGEQIHQITKGDWEVTNYLGYDENSDNIYYVSTEESPLQRHLYSINIDGSGKKKLSNGEGWNGINMSRDYEYYIKTTSSPGNPPTYTLHKGDGTQVRILEENEVLEKRLSEYAMPSKEYIEIPLEQATLNGYIMKPHNFDPKKEYPTLFYVYGGPGSQTVTKSFSSGQRAMWHKYIAEQGYIVVSVDNRGTGARGRDFEKQTYKKLGQYEVEDQIDAAKYLTETYNFIDEGRLGIWGWSYGGYMSSLVLAQANDLFDTAIAVAPVTNWKYYDTIYTERFMQTPQQNPEGYRKGSPITYADQIEGNYLLVHGTGDDNVHFQNSVELVDKLVAEGVQFQSMYYPNRSHAIYGGNARKHLYEMMSNFILENL</sequence>
<accession>A0A2A2G9A1</accession>
<dbReference type="InterPro" id="IPR002469">
    <property type="entry name" value="Peptidase_S9B_N"/>
</dbReference>
<organism evidence="5 6">
    <name type="scientific">Fodinibius salipaludis</name>
    <dbReference type="NCBI Taxonomy" id="2032627"/>
    <lineage>
        <taxon>Bacteria</taxon>
        <taxon>Pseudomonadati</taxon>
        <taxon>Balneolota</taxon>
        <taxon>Balneolia</taxon>
        <taxon>Balneolales</taxon>
        <taxon>Balneolaceae</taxon>
        <taxon>Fodinibius</taxon>
    </lineage>
</organism>
<protein>
    <submittedName>
        <fullName evidence="5">S9 family peptidase</fullName>
    </submittedName>
</protein>
<dbReference type="FunFam" id="3.40.50.1820:FF:000003">
    <property type="entry name" value="Dipeptidyl peptidase 4"/>
    <property type="match status" value="1"/>
</dbReference>
<feature type="chain" id="PRO_5012471712" evidence="2">
    <location>
        <begin position="21"/>
        <end position="729"/>
    </location>
</feature>
<dbReference type="AlphaFoldDB" id="A0A2A2G9A1"/>